<evidence type="ECO:0000256" key="3">
    <source>
        <dbReference type="PROSITE-ProRule" id="PRU00169"/>
    </source>
</evidence>
<dbReference type="Gene3D" id="1.10.10.10">
    <property type="entry name" value="Winged helix-like DNA-binding domain superfamily/Winged helix DNA-binding domain"/>
    <property type="match status" value="1"/>
</dbReference>
<dbReference type="SUPFAM" id="SSF52172">
    <property type="entry name" value="CheY-like"/>
    <property type="match status" value="1"/>
</dbReference>
<dbReference type="InterPro" id="IPR011006">
    <property type="entry name" value="CheY-like_superfamily"/>
</dbReference>
<evidence type="ECO:0000259" key="4">
    <source>
        <dbReference type="PROSITE" id="PS50043"/>
    </source>
</evidence>
<dbReference type="GO" id="GO:0000160">
    <property type="term" value="P:phosphorelay signal transduction system"/>
    <property type="evidence" value="ECO:0007669"/>
    <property type="project" value="InterPro"/>
</dbReference>
<dbReference type="InterPro" id="IPR001789">
    <property type="entry name" value="Sig_transdc_resp-reg_receiver"/>
</dbReference>
<dbReference type="SUPFAM" id="SSF46894">
    <property type="entry name" value="C-terminal effector domain of the bipartite response regulators"/>
    <property type="match status" value="1"/>
</dbReference>
<dbReference type="GO" id="GO:0006355">
    <property type="term" value="P:regulation of DNA-templated transcription"/>
    <property type="evidence" value="ECO:0007669"/>
    <property type="project" value="InterPro"/>
</dbReference>
<comment type="caution">
    <text evidence="6">The sequence shown here is derived from an EMBL/GenBank/DDBJ whole genome shotgun (WGS) entry which is preliminary data.</text>
</comment>
<dbReference type="Pfam" id="PF00072">
    <property type="entry name" value="Response_reg"/>
    <property type="match status" value="1"/>
</dbReference>
<accession>A0AAJ1QFY5</accession>
<evidence type="ECO:0000256" key="1">
    <source>
        <dbReference type="ARBA" id="ARBA00022553"/>
    </source>
</evidence>
<dbReference type="PROSITE" id="PS50043">
    <property type="entry name" value="HTH_LUXR_2"/>
    <property type="match status" value="1"/>
</dbReference>
<dbReference type="CDD" id="cd17535">
    <property type="entry name" value="REC_NarL-like"/>
    <property type="match status" value="1"/>
</dbReference>
<dbReference type="InterPro" id="IPR000792">
    <property type="entry name" value="Tscrpt_reg_LuxR_C"/>
</dbReference>
<keyword evidence="2" id="KW-0238">DNA-binding</keyword>
<dbReference type="GO" id="GO:0003677">
    <property type="term" value="F:DNA binding"/>
    <property type="evidence" value="ECO:0007669"/>
    <property type="project" value="UniProtKB-KW"/>
</dbReference>
<dbReference type="Gene3D" id="3.40.50.2300">
    <property type="match status" value="1"/>
</dbReference>
<feature type="domain" description="HTH luxR-type" evidence="4">
    <location>
        <begin position="131"/>
        <end position="196"/>
    </location>
</feature>
<reference evidence="6" key="1">
    <citation type="submission" date="2020-06" db="EMBL/GenBank/DDBJ databases">
        <authorList>
            <person name="Dong N."/>
        </authorList>
    </citation>
    <scope>NUCLEOTIDE SEQUENCE</scope>
    <source>
        <strain evidence="6">R655-4</strain>
    </source>
</reference>
<dbReference type="SMART" id="SM00421">
    <property type="entry name" value="HTH_LUXR"/>
    <property type="match status" value="1"/>
</dbReference>
<gene>
    <name evidence="6" type="ORF">HX001_12860</name>
</gene>
<keyword evidence="1 3" id="KW-0597">Phosphoprotein</keyword>
<dbReference type="Pfam" id="PF00196">
    <property type="entry name" value="GerE"/>
    <property type="match status" value="1"/>
</dbReference>
<dbReference type="PRINTS" id="PR00038">
    <property type="entry name" value="HTHLUXR"/>
</dbReference>
<proteinExistence type="predicted"/>
<evidence type="ECO:0000256" key="2">
    <source>
        <dbReference type="ARBA" id="ARBA00023125"/>
    </source>
</evidence>
<dbReference type="RefSeq" id="WP_159154767.1">
    <property type="nucleotide sequence ID" value="NZ_CP013210.1"/>
</dbReference>
<organism evidence="6 7">
    <name type="scientific">Empedobacter brevis</name>
    <dbReference type="NCBI Taxonomy" id="247"/>
    <lineage>
        <taxon>Bacteria</taxon>
        <taxon>Pseudomonadati</taxon>
        <taxon>Bacteroidota</taxon>
        <taxon>Flavobacteriia</taxon>
        <taxon>Flavobacteriales</taxon>
        <taxon>Weeksellaceae</taxon>
        <taxon>Empedobacter</taxon>
    </lineage>
</organism>
<name>A0AAJ1QFY5_9FLAO</name>
<dbReference type="Proteomes" id="UP001170959">
    <property type="component" value="Unassembled WGS sequence"/>
</dbReference>
<dbReference type="InterPro" id="IPR036388">
    <property type="entry name" value="WH-like_DNA-bd_sf"/>
</dbReference>
<dbReference type="CDD" id="cd06170">
    <property type="entry name" value="LuxR_C_like"/>
    <property type="match status" value="1"/>
</dbReference>
<evidence type="ECO:0000259" key="5">
    <source>
        <dbReference type="PROSITE" id="PS50110"/>
    </source>
</evidence>
<protein>
    <submittedName>
        <fullName evidence="6">Response regulator transcription factor</fullName>
    </submittedName>
</protein>
<dbReference type="InterPro" id="IPR016032">
    <property type="entry name" value="Sig_transdc_resp-reg_C-effctor"/>
</dbReference>
<reference evidence="6" key="2">
    <citation type="journal article" date="2022" name="Sci. Total Environ.">
        <title>Prevalence, transmission, and molecular epidemiology of tet(X)-positive bacteria among humans, animals, and environmental niches in China: An epidemiological, and genomic-based study.</title>
        <authorList>
            <person name="Dong N."/>
            <person name="Zeng Y."/>
            <person name="Cai C."/>
            <person name="Sun C."/>
            <person name="Lu J."/>
            <person name="Liu C."/>
            <person name="Zhou H."/>
            <person name="Sun Q."/>
            <person name="Shu L."/>
            <person name="Wang H."/>
            <person name="Wang Y."/>
            <person name="Wang S."/>
            <person name="Wu C."/>
            <person name="Chan E.W."/>
            <person name="Chen G."/>
            <person name="Shen Z."/>
            <person name="Chen S."/>
            <person name="Zhang R."/>
        </authorList>
    </citation>
    <scope>NUCLEOTIDE SEQUENCE</scope>
    <source>
        <strain evidence="6">R655-4</strain>
    </source>
</reference>
<dbReference type="AlphaFoldDB" id="A0AAJ1QFY5"/>
<dbReference type="SMART" id="SM00448">
    <property type="entry name" value="REC"/>
    <property type="match status" value="1"/>
</dbReference>
<evidence type="ECO:0000313" key="6">
    <source>
        <dbReference type="EMBL" id="MDM1073373.1"/>
    </source>
</evidence>
<feature type="modified residue" description="4-aspartylphosphate" evidence="3">
    <location>
        <position position="57"/>
    </location>
</feature>
<dbReference type="PROSITE" id="PS50110">
    <property type="entry name" value="RESPONSE_REGULATORY"/>
    <property type="match status" value="1"/>
</dbReference>
<dbReference type="InterPro" id="IPR058245">
    <property type="entry name" value="NreC/VraR/RcsB-like_REC"/>
</dbReference>
<dbReference type="EMBL" id="JACAGJ010000006">
    <property type="protein sequence ID" value="MDM1073373.1"/>
    <property type="molecule type" value="Genomic_DNA"/>
</dbReference>
<feature type="domain" description="Response regulatory" evidence="5">
    <location>
        <begin position="6"/>
        <end position="117"/>
    </location>
</feature>
<dbReference type="PANTHER" id="PTHR43214">
    <property type="entry name" value="TWO-COMPONENT RESPONSE REGULATOR"/>
    <property type="match status" value="1"/>
</dbReference>
<sequence>MKNKIRIALIDDHQLFLDGLTTLLQQEKDFEIIYTSTKATDFVVQLKDLAVDILIVDISMPEMNGLELINEIKQQEFLLKIIVLSSYANSIDSSFIDAALLKEISEKELFTTIRTVYNDTYKQKGNMQNFNVIHSSFLSKREKQIINLIGEGLTVNEIANKIVLSKHTIETHKKNIFFKLGVINNAQLIKKSMVLGIIDV</sequence>
<dbReference type="InterPro" id="IPR039420">
    <property type="entry name" value="WalR-like"/>
</dbReference>
<dbReference type="PROSITE" id="PS00622">
    <property type="entry name" value="HTH_LUXR_1"/>
    <property type="match status" value="1"/>
</dbReference>
<evidence type="ECO:0000313" key="7">
    <source>
        <dbReference type="Proteomes" id="UP001170959"/>
    </source>
</evidence>